<dbReference type="Proteomes" id="UP000001953">
    <property type="component" value="Chromosome"/>
</dbReference>
<evidence type="ECO:0000313" key="2">
    <source>
        <dbReference type="Proteomes" id="UP000001953"/>
    </source>
</evidence>
<dbReference type="KEGG" id="nha:Nham_3758"/>
<dbReference type="STRING" id="323097.Nham_3758"/>
<reference evidence="1 2" key="1">
    <citation type="submission" date="2006-03" db="EMBL/GenBank/DDBJ databases">
        <title>Complete sequence of chromosome of Nitrobacter hamburgensis X14.</title>
        <authorList>
            <consortium name="US DOE Joint Genome Institute"/>
            <person name="Copeland A."/>
            <person name="Lucas S."/>
            <person name="Lapidus A."/>
            <person name="Barry K."/>
            <person name="Detter J.C."/>
            <person name="Glavina del Rio T."/>
            <person name="Hammon N."/>
            <person name="Israni S."/>
            <person name="Dalin E."/>
            <person name="Tice H."/>
            <person name="Pitluck S."/>
            <person name="Chain P."/>
            <person name="Malfatti S."/>
            <person name="Shin M."/>
            <person name="Vergez L."/>
            <person name="Schmutz J."/>
            <person name="Larimer F."/>
            <person name="Land M."/>
            <person name="Hauser L."/>
            <person name="Kyrpides N."/>
            <person name="Ivanova N."/>
            <person name="Ward B."/>
            <person name="Arp D."/>
            <person name="Klotz M."/>
            <person name="Stein L."/>
            <person name="O'Mullan G."/>
            <person name="Starkenburg S."/>
            <person name="Sayavedra L."/>
            <person name="Poret-Peterson A.T."/>
            <person name="Gentry M.E."/>
            <person name="Bruce D."/>
            <person name="Richardson P."/>
        </authorList>
    </citation>
    <scope>NUCLEOTIDE SEQUENCE [LARGE SCALE GENOMIC DNA]</scope>
    <source>
        <strain evidence="2">DSM 10229 / NCIMB 13809 / X14</strain>
    </source>
</reference>
<proteinExistence type="predicted"/>
<evidence type="ECO:0000313" key="1">
    <source>
        <dbReference type="EMBL" id="ABE64482.1"/>
    </source>
</evidence>
<dbReference type="RefSeq" id="WP_011512115.1">
    <property type="nucleotide sequence ID" value="NC_007964.1"/>
</dbReference>
<organism evidence="1 2">
    <name type="scientific">Nitrobacter hamburgensis (strain DSM 10229 / NCIMB 13809 / X14)</name>
    <dbReference type="NCBI Taxonomy" id="323097"/>
    <lineage>
        <taxon>Bacteria</taxon>
        <taxon>Pseudomonadati</taxon>
        <taxon>Pseudomonadota</taxon>
        <taxon>Alphaproteobacteria</taxon>
        <taxon>Hyphomicrobiales</taxon>
        <taxon>Nitrobacteraceae</taxon>
        <taxon>Nitrobacter</taxon>
    </lineage>
</organism>
<accession>Q1QH15</accession>
<sequence length="92" mass="10869">MRTRRARFLKRLAAIESQAPALRRGAEERIRGHYRVHRRPPHAAVTCLLPRRRVYALIFLCELEHRLGLAPLLLRLVALRRHAAAVRDRLHW</sequence>
<dbReference type="HOGENOM" id="CLU_2410245_0_0_5"/>
<keyword evidence="2" id="KW-1185">Reference proteome</keyword>
<dbReference type="EMBL" id="CP000319">
    <property type="protein sequence ID" value="ABE64482.1"/>
    <property type="molecule type" value="Genomic_DNA"/>
</dbReference>
<gene>
    <name evidence="1" type="ordered locus">Nham_3758</name>
</gene>
<protein>
    <submittedName>
        <fullName evidence="1">Uncharacterized protein</fullName>
    </submittedName>
</protein>
<name>Q1QH15_NITHX</name>
<dbReference type="AlphaFoldDB" id="Q1QH15"/>